<dbReference type="PANTHER" id="PTHR47027:SF26">
    <property type="entry name" value="REVERSE TRANSCRIPTASE DOMAIN-CONTAINING PROTEIN"/>
    <property type="match status" value="1"/>
</dbReference>
<evidence type="ECO:0000313" key="2">
    <source>
        <dbReference type="Proteomes" id="UP000275846"/>
    </source>
</evidence>
<proteinExistence type="predicted"/>
<keyword evidence="2" id="KW-1185">Reference proteome</keyword>
<dbReference type="Proteomes" id="UP000275846">
    <property type="component" value="Unassembled WGS sequence"/>
</dbReference>
<name>A0A183SDD2_SCHSO</name>
<evidence type="ECO:0000313" key="1">
    <source>
        <dbReference type="EMBL" id="VDL88615.1"/>
    </source>
</evidence>
<dbReference type="OrthoDB" id="786357at2759"/>
<dbReference type="WBParaSite" id="SSLN_0000230001-mRNA-1">
    <property type="protein sequence ID" value="SSLN_0000230001-mRNA-1"/>
    <property type="gene ID" value="SSLN_0000230001"/>
</dbReference>
<sequence length="213" mass="24906">MWRRGQVPQDFKDATIVHLYIRKGNRAGKIFTRILLNRLNGQLEQGLFPESQRGFRGHRQTTDMIFAARQLQEKCQEMRTHLDTYFMDLTEDFHTSEAELRTGPTLFSLMFSAMLMDAYRDDQPGIRIAYRTDRHFLNSRCLQAPMRVSTTTVHDLLFADDCAINTVTEEDMQNNHGPLRCSLCQFLINNQQPHNINFCYTCLIPHDDDHPNH</sequence>
<dbReference type="PANTHER" id="PTHR47027">
    <property type="entry name" value="REVERSE TRANSCRIPTASE DOMAIN-CONTAINING PROTEIN"/>
    <property type="match status" value="1"/>
</dbReference>
<organism evidence="3">
    <name type="scientific">Schistocephalus solidus</name>
    <name type="common">Tapeworm</name>
    <dbReference type="NCBI Taxonomy" id="70667"/>
    <lineage>
        <taxon>Eukaryota</taxon>
        <taxon>Metazoa</taxon>
        <taxon>Spiralia</taxon>
        <taxon>Lophotrochozoa</taxon>
        <taxon>Platyhelminthes</taxon>
        <taxon>Cestoda</taxon>
        <taxon>Eucestoda</taxon>
        <taxon>Diphyllobothriidea</taxon>
        <taxon>Diphyllobothriidae</taxon>
        <taxon>Schistocephalus</taxon>
    </lineage>
</organism>
<accession>A0A183SDD2</accession>
<evidence type="ECO:0000313" key="3">
    <source>
        <dbReference type="WBParaSite" id="SSLN_0000230001-mRNA-1"/>
    </source>
</evidence>
<gene>
    <name evidence="1" type="ORF">SSLN_LOCUS2230</name>
</gene>
<dbReference type="EMBL" id="UYSU01032201">
    <property type="protein sequence ID" value="VDL88615.1"/>
    <property type="molecule type" value="Genomic_DNA"/>
</dbReference>
<reference evidence="1 2" key="2">
    <citation type="submission" date="2018-11" db="EMBL/GenBank/DDBJ databases">
        <authorList>
            <consortium name="Pathogen Informatics"/>
        </authorList>
    </citation>
    <scope>NUCLEOTIDE SEQUENCE [LARGE SCALE GENOMIC DNA]</scope>
    <source>
        <strain evidence="1 2">NST_G2</strain>
    </source>
</reference>
<reference evidence="3" key="1">
    <citation type="submission" date="2016-06" db="UniProtKB">
        <authorList>
            <consortium name="WormBaseParasite"/>
        </authorList>
    </citation>
    <scope>IDENTIFICATION</scope>
</reference>
<protein>
    <submittedName>
        <fullName evidence="3">Reverse transcriptase domain-containing protein</fullName>
    </submittedName>
</protein>
<dbReference type="AlphaFoldDB" id="A0A183SDD2"/>